<reference evidence="1" key="1">
    <citation type="submission" date="2021-02" db="EMBL/GenBank/DDBJ databases">
        <authorList>
            <person name="Dougan E. K."/>
            <person name="Rhodes N."/>
            <person name="Thang M."/>
            <person name="Chan C."/>
        </authorList>
    </citation>
    <scope>NUCLEOTIDE SEQUENCE</scope>
</reference>
<dbReference type="EMBL" id="CAJNIZ010045596">
    <property type="protein sequence ID" value="CAE7724451.1"/>
    <property type="molecule type" value="Genomic_DNA"/>
</dbReference>
<feature type="non-terminal residue" evidence="1">
    <location>
        <position position="104"/>
    </location>
</feature>
<dbReference type="AlphaFoldDB" id="A0A812X510"/>
<sequence>MPAGPDSEIRYHMDSLAAIVLEASKTETKGLQDLCAYLQQRHGEIQSCLRALQEQRKIMDSVNNKMRTFALKMLVQRSKGVPCSMLDLVKKVRQAEVRGDLISG</sequence>
<proteinExistence type="predicted"/>
<accession>A0A812X510</accession>
<name>A0A812X510_SYMPI</name>
<protein>
    <submittedName>
        <fullName evidence="1">Uncharacterized protein</fullName>
    </submittedName>
</protein>
<evidence type="ECO:0000313" key="1">
    <source>
        <dbReference type="EMBL" id="CAE7724451.1"/>
    </source>
</evidence>
<evidence type="ECO:0000313" key="2">
    <source>
        <dbReference type="Proteomes" id="UP000649617"/>
    </source>
</evidence>
<organism evidence="1 2">
    <name type="scientific">Symbiodinium pilosum</name>
    <name type="common">Dinoflagellate</name>
    <dbReference type="NCBI Taxonomy" id="2952"/>
    <lineage>
        <taxon>Eukaryota</taxon>
        <taxon>Sar</taxon>
        <taxon>Alveolata</taxon>
        <taxon>Dinophyceae</taxon>
        <taxon>Suessiales</taxon>
        <taxon>Symbiodiniaceae</taxon>
        <taxon>Symbiodinium</taxon>
    </lineage>
</organism>
<keyword evidence="2" id="KW-1185">Reference proteome</keyword>
<comment type="caution">
    <text evidence="1">The sequence shown here is derived from an EMBL/GenBank/DDBJ whole genome shotgun (WGS) entry which is preliminary data.</text>
</comment>
<dbReference type="Proteomes" id="UP000649617">
    <property type="component" value="Unassembled WGS sequence"/>
</dbReference>
<gene>
    <name evidence="1" type="ORF">SPIL2461_LOCUS20701</name>
</gene>